<dbReference type="PROSITE" id="PS51420">
    <property type="entry name" value="RHO"/>
    <property type="match status" value="1"/>
</dbReference>
<comment type="subcellular location">
    <subcellularLocation>
        <location evidence="1">Endomembrane system</location>
    </subcellularLocation>
</comment>
<organism evidence="5 6">
    <name type="scientific">Stentor coeruleus</name>
    <dbReference type="NCBI Taxonomy" id="5963"/>
    <lineage>
        <taxon>Eukaryota</taxon>
        <taxon>Sar</taxon>
        <taxon>Alveolata</taxon>
        <taxon>Ciliophora</taxon>
        <taxon>Postciliodesmatophora</taxon>
        <taxon>Heterotrichea</taxon>
        <taxon>Heterotrichida</taxon>
        <taxon>Stentoridae</taxon>
        <taxon>Stentor</taxon>
    </lineage>
</organism>
<gene>
    <name evidence="5" type="ORF">SteCoe_21736</name>
</gene>
<dbReference type="InterPro" id="IPR001806">
    <property type="entry name" value="Small_GTPase"/>
</dbReference>
<dbReference type="GO" id="GO:0012505">
    <property type="term" value="C:endomembrane system"/>
    <property type="evidence" value="ECO:0007669"/>
    <property type="project" value="UniProtKB-SubCell"/>
</dbReference>
<evidence type="ECO:0000256" key="4">
    <source>
        <dbReference type="ARBA" id="ARBA00023136"/>
    </source>
</evidence>
<dbReference type="EMBL" id="MPUH01000521">
    <property type="protein sequence ID" value="OMJ78451.1"/>
    <property type="molecule type" value="Genomic_DNA"/>
</dbReference>
<protein>
    <submittedName>
        <fullName evidence="5">Uncharacterized protein</fullName>
    </submittedName>
</protein>
<dbReference type="GO" id="GO:0003924">
    <property type="term" value="F:GTPase activity"/>
    <property type="evidence" value="ECO:0007669"/>
    <property type="project" value="InterPro"/>
</dbReference>
<evidence type="ECO:0000313" key="6">
    <source>
        <dbReference type="Proteomes" id="UP000187209"/>
    </source>
</evidence>
<dbReference type="SMART" id="SM00173">
    <property type="entry name" value="RAS"/>
    <property type="match status" value="1"/>
</dbReference>
<comment type="caution">
    <text evidence="5">The sequence shown here is derived from an EMBL/GenBank/DDBJ whole genome shotgun (WGS) entry which is preliminary data.</text>
</comment>
<comment type="similarity">
    <text evidence="2">Belongs to the small GTPase superfamily. Rab family.</text>
</comment>
<dbReference type="SMART" id="SM00175">
    <property type="entry name" value="RAB"/>
    <property type="match status" value="1"/>
</dbReference>
<evidence type="ECO:0000256" key="1">
    <source>
        <dbReference type="ARBA" id="ARBA00004308"/>
    </source>
</evidence>
<evidence type="ECO:0000256" key="2">
    <source>
        <dbReference type="ARBA" id="ARBA00006270"/>
    </source>
</evidence>
<dbReference type="FunFam" id="3.40.50.300:FF:000586">
    <property type="entry name" value="Rab family GTPase"/>
    <property type="match status" value="1"/>
</dbReference>
<name>A0A1R2BNU8_9CILI</name>
<dbReference type="Proteomes" id="UP000187209">
    <property type="component" value="Unassembled WGS sequence"/>
</dbReference>
<dbReference type="PRINTS" id="PR00449">
    <property type="entry name" value="RASTRNSFRMNG"/>
</dbReference>
<dbReference type="GO" id="GO:0005525">
    <property type="term" value="F:GTP binding"/>
    <property type="evidence" value="ECO:0007669"/>
    <property type="project" value="InterPro"/>
</dbReference>
<dbReference type="SMART" id="SM00176">
    <property type="entry name" value="RAN"/>
    <property type="match status" value="1"/>
</dbReference>
<keyword evidence="6" id="KW-1185">Reference proteome</keyword>
<dbReference type="SUPFAM" id="SSF52540">
    <property type="entry name" value="P-loop containing nucleoside triphosphate hydrolases"/>
    <property type="match status" value="1"/>
</dbReference>
<dbReference type="OrthoDB" id="6232500at2759"/>
<dbReference type="Pfam" id="PF00071">
    <property type="entry name" value="Ras"/>
    <property type="match status" value="1"/>
</dbReference>
<dbReference type="PROSITE" id="PS51419">
    <property type="entry name" value="RAB"/>
    <property type="match status" value="1"/>
</dbReference>
<evidence type="ECO:0000256" key="3">
    <source>
        <dbReference type="ARBA" id="ARBA00022741"/>
    </source>
</evidence>
<sequence>MDQDILFRVIIVGDTGVGKSCLLLRFSENSFNEQHNVTIGVEFGSKSIDIGNTAIKLQIWDTAGQESFRSITRSFYRRADGVLLVYDATARHTFENCKFWLDEIRQNSASDVVIYLVANQIDLVSNGNENREVTLDEGKDFAKKNNLGGFKETSARSGINVHEAFTDFCTILFNRWKEHKDVQVVERPKIDLRPVAKPKKKFRCYVIVVIFSQIIYDRSLDLFCCY</sequence>
<dbReference type="NCBIfam" id="TIGR00231">
    <property type="entry name" value="small_GTP"/>
    <property type="match status" value="1"/>
</dbReference>
<dbReference type="CDD" id="cd00154">
    <property type="entry name" value="Rab"/>
    <property type="match status" value="1"/>
</dbReference>
<dbReference type="InterPro" id="IPR050209">
    <property type="entry name" value="Rab_GTPases_membrane_traffic"/>
</dbReference>
<keyword evidence="3" id="KW-0547">Nucleotide-binding</keyword>
<dbReference type="PANTHER" id="PTHR47979">
    <property type="entry name" value="DRAB11-RELATED"/>
    <property type="match status" value="1"/>
</dbReference>
<dbReference type="InterPro" id="IPR005225">
    <property type="entry name" value="Small_GTP-bd"/>
</dbReference>
<dbReference type="Gene3D" id="3.40.50.300">
    <property type="entry name" value="P-loop containing nucleotide triphosphate hydrolases"/>
    <property type="match status" value="1"/>
</dbReference>
<dbReference type="InterPro" id="IPR027417">
    <property type="entry name" value="P-loop_NTPase"/>
</dbReference>
<evidence type="ECO:0000313" key="5">
    <source>
        <dbReference type="EMBL" id="OMJ78451.1"/>
    </source>
</evidence>
<proteinExistence type="inferred from homology"/>
<reference evidence="5 6" key="1">
    <citation type="submission" date="2016-11" db="EMBL/GenBank/DDBJ databases">
        <title>The macronuclear genome of Stentor coeruleus: a giant cell with tiny introns.</title>
        <authorList>
            <person name="Slabodnick M."/>
            <person name="Ruby J.G."/>
            <person name="Reiff S.B."/>
            <person name="Swart E.C."/>
            <person name="Gosai S."/>
            <person name="Prabakaran S."/>
            <person name="Witkowska E."/>
            <person name="Larue G.E."/>
            <person name="Fisher S."/>
            <person name="Freeman R.M."/>
            <person name="Gunawardena J."/>
            <person name="Chu W."/>
            <person name="Stover N.A."/>
            <person name="Gregory B.D."/>
            <person name="Nowacki M."/>
            <person name="Derisi J."/>
            <person name="Roy S.W."/>
            <person name="Marshall W.F."/>
            <person name="Sood P."/>
        </authorList>
    </citation>
    <scope>NUCLEOTIDE SEQUENCE [LARGE SCALE GENOMIC DNA]</scope>
    <source>
        <strain evidence="5">WM001</strain>
    </source>
</reference>
<dbReference type="SMART" id="SM00174">
    <property type="entry name" value="RHO"/>
    <property type="match status" value="1"/>
</dbReference>
<accession>A0A1R2BNU8</accession>
<dbReference type="AlphaFoldDB" id="A0A1R2BNU8"/>
<keyword evidence="4" id="KW-0472">Membrane</keyword>
<dbReference type="PROSITE" id="PS51421">
    <property type="entry name" value="RAS"/>
    <property type="match status" value="1"/>
</dbReference>